<comment type="similarity">
    <text evidence="2">Belongs to the FHY3/FAR1 family.</text>
</comment>
<dbReference type="InterPro" id="IPR031052">
    <property type="entry name" value="FHY3/FAR1"/>
</dbReference>
<keyword evidence="2" id="KW-0862">Zinc</keyword>
<name>A0AAQ3WZL7_PASNO</name>
<dbReference type="PANTHER" id="PTHR31669:SF217">
    <property type="entry name" value="PROTEIN FAR1-RELATED SEQUENCE"/>
    <property type="match status" value="1"/>
</dbReference>
<evidence type="ECO:0000313" key="5">
    <source>
        <dbReference type="Proteomes" id="UP001341281"/>
    </source>
</evidence>
<evidence type="ECO:0000313" key="4">
    <source>
        <dbReference type="EMBL" id="WVZ79932.1"/>
    </source>
</evidence>
<dbReference type="Proteomes" id="UP001341281">
    <property type="component" value="Chromosome 06"/>
</dbReference>
<dbReference type="GO" id="GO:0008270">
    <property type="term" value="F:zinc ion binding"/>
    <property type="evidence" value="ECO:0007669"/>
    <property type="project" value="UniProtKB-UniRule"/>
</dbReference>
<sequence length="343" mass="39591">MADVEAERYTCECKQWEHTYLFCVHLLRAFQILQIDRIPKEYVLQRYTNSARQDVVFSRDDKKLKGKDGETKSNRQKTMLKRTMKVINKASMSKAGHNKYLDVMDELIELLERVEPDIGVDESCKTMMWRNIWTRGCLFETYGERICEKEGMHRVRMDENSNGGVGYQPSAQHNHAMPLDGACLPDVEARKKLDFAVDGISLERRDHAKPKGRTMKETESMVLKLGAKGEKKKNRKCGIADGYNSRTCLSVKENRDRMAELGGHKRGRPPGSKNKSATTLLEWNETTTSKKRRLDLRSSIMFFNLVAICLRVQEMDLGYKHLKGGLKEHKRRSKTPSDRKLMP</sequence>
<feature type="domain" description="SWIM-type" evidence="3">
    <location>
        <begin position="2"/>
        <end position="34"/>
    </location>
</feature>
<dbReference type="AlphaFoldDB" id="A0AAQ3WZL7"/>
<comment type="subcellular location">
    <subcellularLocation>
        <location evidence="2">Nucleus</location>
    </subcellularLocation>
</comment>
<evidence type="ECO:0000256" key="1">
    <source>
        <dbReference type="PROSITE-ProRule" id="PRU00325"/>
    </source>
</evidence>
<comment type="function">
    <text evidence="2">Putative transcription activator involved in regulating light control of development.</text>
</comment>
<keyword evidence="5" id="KW-1185">Reference proteome</keyword>
<dbReference type="GO" id="GO:0006355">
    <property type="term" value="P:regulation of DNA-templated transcription"/>
    <property type="evidence" value="ECO:0007669"/>
    <property type="project" value="UniProtKB-UniRule"/>
</dbReference>
<dbReference type="EMBL" id="CP144750">
    <property type="protein sequence ID" value="WVZ79932.1"/>
    <property type="molecule type" value="Genomic_DNA"/>
</dbReference>
<keyword evidence="1 2" id="KW-0863">Zinc-finger</keyword>
<protein>
    <recommendedName>
        <fullName evidence="2">Protein FAR1-RELATED SEQUENCE</fullName>
    </recommendedName>
</protein>
<evidence type="ECO:0000256" key="2">
    <source>
        <dbReference type="RuleBase" id="RU367018"/>
    </source>
</evidence>
<accession>A0AAQ3WZL7</accession>
<proteinExistence type="inferred from homology"/>
<keyword evidence="2" id="KW-0539">Nucleus</keyword>
<organism evidence="4 5">
    <name type="scientific">Paspalum notatum var. saurae</name>
    <dbReference type="NCBI Taxonomy" id="547442"/>
    <lineage>
        <taxon>Eukaryota</taxon>
        <taxon>Viridiplantae</taxon>
        <taxon>Streptophyta</taxon>
        <taxon>Embryophyta</taxon>
        <taxon>Tracheophyta</taxon>
        <taxon>Spermatophyta</taxon>
        <taxon>Magnoliopsida</taxon>
        <taxon>Liliopsida</taxon>
        <taxon>Poales</taxon>
        <taxon>Poaceae</taxon>
        <taxon>PACMAD clade</taxon>
        <taxon>Panicoideae</taxon>
        <taxon>Andropogonodae</taxon>
        <taxon>Paspaleae</taxon>
        <taxon>Paspalinae</taxon>
        <taxon>Paspalum</taxon>
    </lineage>
</organism>
<reference evidence="4 5" key="1">
    <citation type="submission" date="2024-02" db="EMBL/GenBank/DDBJ databases">
        <title>High-quality chromosome-scale genome assembly of Pensacola bahiagrass (Paspalum notatum Flugge var. saurae).</title>
        <authorList>
            <person name="Vega J.M."/>
            <person name="Podio M."/>
            <person name="Orjuela J."/>
            <person name="Siena L.A."/>
            <person name="Pessino S.C."/>
            <person name="Combes M.C."/>
            <person name="Mariac C."/>
            <person name="Albertini E."/>
            <person name="Pupilli F."/>
            <person name="Ortiz J.P.A."/>
            <person name="Leblanc O."/>
        </authorList>
    </citation>
    <scope>NUCLEOTIDE SEQUENCE [LARGE SCALE GENOMIC DNA]</scope>
    <source>
        <strain evidence="4">R1</strain>
        <tissue evidence="4">Leaf</tissue>
    </source>
</reference>
<dbReference type="PANTHER" id="PTHR31669">
    <property type="entry name" value="PROTEIN FAR1-RELATED SEQUENCE 10-RELATED"/>
    <property type="match status" value="1"/>
</dbReference>
<dbReference type="InterPro" id="IPR007527">
    <property type="entry name" value="Znf_SWIM"/>
</dbReference>
<dbReference type="GO" id="GO:0005634">
    <property type="term" value="C:nucleus"/>
    <property type="evidence" value="ECO:0007669"/>
    <property type="project" value="UniProtKB-SubCell"/>
</dbReference>
<keyword evidence="2" id="KW-0479">Metal-binding</keyword>
<evidence type="ECO:0000259" key="3">
    <source>
        <dbReference type="PROSITE" id="PS50966"/>
    </source>
</evidence>
<gene>
    <name evidence="4" type="ORF">U9M48_027454</name>
</gene>
<dbReference type="PROSITE" id="PS50966">
    <property type="entry name" value="ZF_SWIM"/>
    <property type="match status" value="1"/>
</dbReference>